<reference evidence="2 3" key="1">
    <citation type="journal article" date="2021" name="Front. Microbiol.">
        <title>Aerobic Denitrification and Heterotrophic Sulfur Oxidation in the Genus Halomonas Revealed by Six Novel Species Characterizations and Genome-Based Analysis.</title>
        <authorList>
            <person name="Wang L."/>
            <person name="Shao Z."/>
        </authorList>
    </citation>
    <scope>NUCLEOTIDE SEQUENCE [LARGE SCALE GENOMIC DNA]</scope>
    <source>
        <strain evidence="2 3">MCCC 1A11081</strain>
    </source>
</reference>
<dbReference type="RefSeq" id="WP_234270887.1">
    <property type="nucleotide sequence ID" value="NZ_JABFTX010000003.1"/>
</dbReference>
<dbReference type="EMBL" id="JABFTX010000003">
    <property type="protein sequence ID" value="MCE8004257.1"/>
    <property type="molecule type" value="Genomic_DNA"/>
</dbReference>
<sequence>MKTYSNPEVDHYADRFILLGLKRLGYNLAHYFANPRRCEMRDRYDRLRLSQHGMSFDQFLTDPERGEELALQDEPPLPSQHAAILRLWAQQDTGLATKPRPAEPAPAEWQDWRELIEQWRLEAEQAEAAVAHLPQRNGTFVEPLHHHRHPRRGGAGFVKRGEA</sequence>
<protein>
    <submittedName>
        <fullName evidence="2">Uncharacterized protein</fullName>
    </submittedName>
</protein>
<dbReference type="Proteomes" id="UP001320168">
    <property type="component" value="Unassembled WGS sequence"/>
</dbReference>
<feature type="region of interest" description="Disordered" evidence="1">
    <location>
        <begin position="144"/>
        <end position="163"/>
    </location>
</feature>
<evidence type="ECO:0000313" key="3">
    <source>
        <dbReference type="Proteomes" id="UP001320168"/>
    </source>
</evidence>
<evidence type="ECO:0000313" key="2">
    <source>
        <dbReference type="EMBL" id="MCE8004257.1"/>
    </source>
</evidence>
<gene>
    <name evidence="2" type="ORF">HOP53_15570</name>
</gene>
<organism evidence="2 3">
    <name type="scientific">Billgrantia ethanolica</name>
    <dbReference type="NCBI Taxonomy" id="2733486"/>
    <lineage>
        <taxon>Bacteria</taxon>
        <taxon>Pseudomonadati</taxon>
        <taxon>Pseudomonadota</taxon>
        <taxon>Gammaproteobacteria</taxon>
        <taxon>Oceanospirillales</taxon>
        <taxon>Halomonadaceae</taxon>
        <taxon>Billgrantia</taxon>
    </lineage>
</organism>
<proteinExistence type="predicted"/>
<accession>A0ABS9A5Z6</accession>
<comment type="caution">
    <text evidence="2">The sequence shown here is derived from an EMBL/GenBank/DDBJ whole genome shotgun (WGS) entry which is preliminary data.</text>
</comment>
<name>A0ABS9A5Z6_9GAMM</name>
<keyword evidence="3" id="KW-1185">Reference proteome</keyword>
<evidence type="ECO:0000256" key="1">
    <source>
        <dbReference type="SAM" id="MobiDB-lite"/>
    </source>
</evidence>